<sequence length="549" mass="64977">MQIEAEIKSLKKILTDDELFYQIPDYQRPYSWDNDNVEALIDDLVTAFENSIDEKYFCGSLVLVKNKSDNRLDIIDGQQRITTFTILACVIRDYYGEALNEKNSKYIITSIQDEYEKSKRKLKFLTSEYEQIDFEHTVLKKIDFEQNSTKTLNKNRYLKNAITMKNILIDKVNELNININYFVLWLYESVVLTVITCPNQDTAIQIFNVLNNRGMPLSSTDILKSSLMQKLSKEDRKIFKAHWESINISLTTSEIKLDLEFMLTIYMYYKITTNPKSRLDKELLNIFNLESKSPLEIIKEIKDFSVSYIELMTSQDKIIYCLRYLRHRVYWSSILTCAIYNNYPEIKKLKEYLLSYYYQNWIAGATVARIKQTSFNILRLVKEKKPIESILKEMRNNISRYKTNEDYEKSLNNSEVYGLSWDKPVLLLIEYYSSDESKPTFISINNKLQIEHILPRTGNEYWDTIFNKEQKDLWCNSLANLTLLSLRKNCQATNASFIEKKKAYKTKDNQITSFLITQEILDYDEWTTTQLKERKIYLLSKLNKILNII</sequence>
<gene>
    <name evidence="3" type="ORF">M992_0908</name>
</gene>
<feature type="domain" description="GmrSD restriction endonucleases C-terminal" evidence="2">
    <location>
        <begin position="403"/>
        <end position="539"/>
    </location>
</feature>
<evidence type="ECO:0008006" key="5">
    <source>
        <dbReference type="Google" id="ProtNLM"/>
    </source>
</evidence>
<name>A0A0N1KIX9_9GAMM</name>
<proteinExistence type="predicted"/>
<keyword evidence="4" id="KW-1185">Reference proteome</keyword>
<dbReference type="OrthoDB" id="9798761at2"/>
<evidence type="ECO:0000259" key="1">
    <source>
        <dbReference type="Pfam" id="PF03235"/>
    </source>
</evidence>
<accession>A0A0N1KIX9</accession>
<dbReference type="InterPro" id="IPR004919">
    <property type="entry name" value="GmrSD_N"/>
</dbReference>
<dbReference type="AlphaFoldDB" id="A0A0N1KIX9"/>
<evidence type="ECO:0000259" key="2">
    <source>
        <dbReference type="Pfam" id="PF07510"/>
    </source>
</evidence>
<evidence type="ECO:0000313" key="4">
    <source>
        <dbReference type="Proteomes" id="UP000053226"/>
    </source>
</evidence>
<evidence type="ECO:0000313" key="3">
    <source>
        <dbReference type="EMBL" id="KPD03618.1"/>
    </source>
</evidence>
<feature type="domain" description="GmrSD restriction endonucleases N-terminal" evidence="1">
    <location>
        <begin position="11"/>
        <end position="227"/>
    </location>
</feature>
<dbReference type="RefSeq" id="WP_053907501.1">
    <property type="nucleotide sequence ID" value="NZ_CAWMUS010000009.1"/>
</dbReference>
<dbReference type="PANTHER" id="PTHR35149">
    <property type="entry name" value="SLL5132 PROTEIN"/>
    <property type="match status" value="1"/>
</dbReference>
<dbReference type="Proteomes" id="UP000053226">
    <property type="component" value="Unassembled WGS sequence"/>
</dbReference>
<reference evidence="3 4" key="1">
    <citation type="submission" date="2015-07" db="EMBL/GenBank/DDBJ databases">
        <title>ATOL: Assembling a taxonomically balanced genome-scale reconstruction of the evolutionary history of the Enterobacteriaceae.</title>
        <authorList>
            <person name="Plunkett G.III."/>
            <person name="Neeno-Eckwall E.C."/>
            <person name="Glasner J.D."/>
            <person name="Perna N.T."/>
        </authorList>
    </citation>
    <scope>NUCLEOTIDE SEQUENCE [LARGE SCALE GENOMIC DNA]</scope>
    <source>
        <strain evidence="3 4">ATCC 35017</strain>
    </source>
</reference>
<dbReference type="PANTHER" id="PTHR35149:SF2">
    <property type="entry name" value="DUF262 DOMAIN-CONTAINING PROTEIN"/>
    <property type="match status" value="1"/>
</dbReference>
<dbReference type="EMBL" id="LGAA01000009">
    <property type="protein sequence ID" value="KPD03618.1"/>
    <property type="molecule type" value="Genomic_DNA"/>
</dbReference>
<dbReference type="Pfam" id="PF07510">
    <property type="entry name" value="GmrSD_C"/>
    <property type="match status" value="1"/>
</dbReference>
<dbReference type="Pfam" id="PF03235">
    <property type="entry name" value="GmrSD_N"/>
    <property type="match status" value="1"/>
</dbReference>
<comment type="caution">
    <text evidence="3">The sequence shown here is derived from an EMBL/GenBank/DDBJ whole genome shotgun (WGS) entry which is preliminary data.</text>
</comment>
<dbReference type="InterPro" id="IPR011089">
    <property type="entry name" value="GmrSD_C"/>
</dbReference>
<organism evidence="3 4">
    <name type="scientific">Moellerella wisconsensis ATCC 35017</name>
    <dbReference type="NCBI Taxonomy" id="1354267"/>
    <lineage>
        <taxon>Bacteria</taxon>
        <taxon>Pseudomonadati</taxon>
        <taxon>Pseudomonadota</taxon>
        <taxon>Gammaproteobacteria</taxon>
        <taxon>Enterobacterales</taxon>
        <taxon>Morganellaceae</taxon>
        <taxon>Moellerella</taxon>
    </lineage>
</organism>
<protein>
    <recommendedName>
        <fullName evidence="5">DUF262 domain-containing protein</fullName>
    </recommendedName>
</protein>